<feature type="transmembrane region" description="Helical" evidence="1">
    <location>
        <begin position="31"/>
        <end position="50"/>
    </location>
</feature>
<gene>
    <name evidence="2" type="ORF">B9O19_01768</name>
</gene>
<accession>A0A2K9P3U3</accession>
<dbReference type="EMBL" id="CP020991">
    <property type="protein sequence ID" value="AUO19922.1"/>
    <property type="molecule type" value="Genomic_DNA"/>
</dbReference>
<dbReference type="KEGG" id="mpec:B9O19_01768"/>
<keyword evidence="1" id="KW-0472">Membrane</keyword>
<dbReference type="AlphaFoldDB" id="A0A2K9P3U3"/>
<keyword evidence="1" id="KW-0812">Transmembrane</keyword>
<keyword evidence="3" id="KW-1185">Reference proteome</keyword>
<sequence length="117" mass="13356">MGVTDFTSSLYYLQGVQFIKLELEYSFHTELYLADCILYIPSFLFNIYIFGGQKMKCPYKDNRFENTTSKYIYDEDGSLIENKITTCTASTFGKCDGEECAAYKDGVCQYVLVEKGG</sequence>
<keyword evidence="1" id="KW-1133">Transmembrane helix</keyword>
<evidence type="ECO:0000256" key="1">
    <source>
        <dbReference type="SAM" id="Phobius"/>
    </source>
</evidence>
<proteinExistence type="predicted"/>
<reference evidence="2 3" key="1">
    <citation type="submission" date="2017-04" db="EMBL/GenBank/DDBJ databases">
        <title>Monoglobus pectinilyticus 14 draft genome.</title>
        <authorList>
            <person name="Kim C."/>
            <person name="Rosendale D.I."/>
            <person name="Kelly W.J."/>
            <person name="Tannock G.W."/>
            <person name="Patchett M.L."/>
            <person name="Jordens J.Z."/>
        </authorList>
    </citation>
    <scope>NUCLEOTIDE SEQUENCE [LARGE SCALE GENOMIC DNA]</scope>
    <source>
        <strain evidence="2 3">14</strain>
    </source>
</reference>
<organism evidence="2 3">
    <name type="scientific">Monoglobus pectinilyticus</name>
    <dbReference type="NCBI Taxonomy" id="1981510"/>
    <lineage>
        <taxon>Bacteria</taxon>
        <taxon>Bacillati</taxon>
        <taxon>Bacillota</taxon>
        <taxon>Clostridia</taxon>
        <taxon>Monoglobales</taxon>
        <taxon>Monoglobaceae</taxon>
        <taxon>Monoglobus</taxon>
    </lineage>
</organism>
<protein>
    <submittedName>
        <fullName evidence="2">Uncharacterized protein</fullName>
    </submittedName>
</protein>
<dbReference type="Proteomes" id="UP000235589">
    <property type="component" value="Chromosome"/>
</dbReference>
<evidence type="ECO:0000313" key="2">
    <source>
        <dbReference type="EMBL" id="AUO19922.1"/>
    </source>
</evidence>
<evidence type="ECO:0000313" key="3">
    <source>
        <dbReference type="Proteomes" id="UP000235589"/>
    </source>
</evidence>
<name>A0A2K9P3U3_9FIRM</name>